<comment type="caution">
    <text evidence="2">The sequence shown here is derived from an EMBL/GenBank/DDBJ whole genome shotgun (WGS) entry which is preliminary data.</text>
</comment>
<dbReference type="VEuPathDB" id="FungiDB:FPRO_11547"/>
<accession>A0A1L7W0C3</accession>
<dbReference type="AlphaFoldDB" id="A0A1L7W0C3"/>
<gene>
    <name evidence="2" type="ORF">FPRO_11547</name>
</gene>
<evidence type="ECO:0000313" key="2">
    <source>
        <dbReference type="EMBL" id="CZR46100.1"/>
    </source>
</evidence>
<dbReference type="GeneID" id="42056416"/>
<organism evidence="2 3">
    <name type="scientific">Fusarium proliferatum (strain ET1)</name>
    <name type="common">Orchid endophyte fungus</name>
    <dbReference type="NCBI Taxonomy" id="1227346"/>
    <lineage>
        <taxon>Eukaryota</taxon>
        <taxon>Fungi</taxon>
        <taxon>Dikarya</taxon>
        <taxon>Ascomycota</taxon>
        <taxon>Pezizomycotina</taxon>
        <taxon>Sordariomycetes</taxon>
        <taxon>Hypocreomycetidae</taxon>
        <taxon>Hypocreales</taxon>
        <taxon>Nectriaceae</taxon>
        <taxon>Fusarium</taxon>
        <taxon>Fusarium fujikuroi species complex</taxon>
    </lineage>
</organism>
<dbReference type="Proteomes" id="UP000183971">
    <property type="component" value="Unassembled WGS sequence"/>
</dbReference>
<dbReference type="EMBL" id="FJOF01000010">
    <property type="protein sequence ID" value="CZR46100.1"/>
    <property type="molecule type" value="Genomic_DNA"/>
</dbReference>
<dbReference type="RefSeq" id="XP_031086634.1">
    <property type="nucleotide sequence ID" value="XM_031221035.1"/>
</dbReference>
<reference evidence="3" key="1">
    <citation type="journal article" date="2016" name="Genome Biol. Evol.">
        <title>Comparative 'omics' of the Fusarium fujikuroi species complex highlights differences in genetic potential and metabolite synthesis.</title>
        <authorList>
            <person name="Niehaus E.-M."/>
            <person name="Muensterkoetter M."/>
            <person name="Proctor R.H."/>
            <person name="Brown D.W."/>
            <person name="Sharon A."/>
            <person name="Idan Y."/>
            <person name="Oren-Young L."/>
            <person name="Sieber C.M."/>
            <person name="Novak O."/>
            <person name="Pencik A."/>
            <person name="Tarkowska D."/>
            <person name="Hromadova K."/>
            <person name="Freeman S."/>
            <person name="Maymon M."/>
            <person name="Elazar M."/>
            <person name="Youssef S.A."/>
            <person name="El-Shabrawy E.S.M."/>
            <person name="Shalaby A.B.A."/>
            <person name="Houterman P."/>
            <person name="Brock N.L."/>
            <person name="Burkhardt I."/>
            <person name="Tsavkelova E.A."/>
            <person name="Dickschat J.S."/>
            <person name="Galuszka P."/>
            <person name="Gueldener U."/>
            <person name="Tudzynski B."/>
        </authorList>
    </citation>
    <scope>NUCLEOTIDE SEQUENCE [LARGE SCALE GENOMIC DNA]</scope>
    <source>
        <strain evidence="3">ET1</strain>
    </source>
</reference>
<feature type="compositionally biased region" description="Basic and acidic residues" evidence="1">
    <location>
        <begin position="488"/>
        <end position="498"/>
    </location>
</feature>
<proteinExistence type="predicted"/>
<feature type="region of interest" description="Disordered" evidence="1">
    <location>
        <begin position="464"/>
        <end position="511"/>
    </location>
</feature>
<sequence>MPSMIMENDLLSMDLTAQYSRHFFRRGAYLDLHKILEDLPNTTRYLHLYCVSLDHSGPVENGTITIEISRTSELRYIHIFTCSFLARPDVRKFNISSPREFKLDVYFETLPSNLVCLGHNGPNLSISRDGLKFETYAAITSVSSKSLKEHLESQFESQLKASESMKDTQNMLGFRIRNSTGNVTFEPLVKIADGEFATSGLLAVSDSPALSDTSRALGNLPFLLNHVFALACSQVFKGLSASDIEAKEHTETKAMAYLSYICRCTRSRPEYSALHQDASTLLQRLELPRRYPGPFPINEVVGKYIVPLESPSKYEKYMNEAVTSCRNVQQSLDSLRLASDMTRELKKDNAKALDALSTLALGTVPDDQYYKAMIKSCDLVAKYKTVMMERQENLNSKLAAFEKNVEAYQKGKKKELEMAIWKGVGQVAFAVGLALCTGNPAVAVPALASAAVTIAEAAQQVDLSSSSGQAKDQSSGASSEQPEAPAPKVEKTPNKSVKDAAPTKPESKAGEKAADVAKAAWSAANSIFSAWKAYDNNMVIKHKAEKIRRQSIEENLSAAANTASEIITTSSPPIDYFGLLSDWEEIKVQVDEMFNVLKYKLGSDTIPGLEEYQSALKKMIIRGKTLIEAQRQMQLDIDAYLGGVAENALRTKRKADIQKAAKEIAADTFPARSHIDALSRSLVALKRVAILRLHQYLLRLRYVSSRYSDISISASPEMSVDDLEAVVRNLVSQVDSLGKGAHNNQTVPQIEFSTNNDKDRNIFVPEWKTWLKENGEIPFLISYKHPSGYGYYDLRINRISAQFLRNGGQPFTNVNYDITLGPIMVDRDPDDKLHQYCADEFRIKKTDDQGDWTSASQTDSDAKILPALFTSGTIVLSHTGISNMNLSDVAEVKLLVSARGTPLKNVS</sequence>
<evidence type="ECO:0000256" key="1">
    <source>
        <dbReference type="SAM" id="MobiDB-lite"/>
    </source>
</evidence>
<evidence type="ECO:0000313" key="3">
    <source>
        <dbReference type="Proteomes" id="UP000183971"/>
    </source>
</evidence>
<name>A0A1L7W0C3_FUSPR</name>
<keyword evidence="3" id="KW-1185">Reference proteome</keyword>
<feature type="compositionally biased region" description="Low complexity" evidence="1">
    <location>
        <begin position="464"/>
        <end position="479"/>
    </location>
</feature>
<protein>
    <submittedName>
        <fullName evidence="2">Uncharacterized protein</fullName>
    </submittedName>
</protein>